<dbReference type="EMBL" id="GISG01114621">
    <property type="protein sequence ID" value="MBA4639677.1"/>
    <property type="molecule type" value="Transcribed_RNA"/>
</dbReference>
<accession>A0A7C8ZCU4</accession>
<reference evidence="1" key="2">
    <citation type="submission" date="2020-07" db="EMBL/GenBank/DDBJ databases">
        <authorList>
            <person name="Vera ALvarez R."/>
            <person name="Arias-Moreno D.M."/>
            <person name="Jimenez-Jacinto V."/>
            <person name="Jimenez-Bremont J.F."/>
            <person name="Swaminathan K."/>
            <person name="Moose S.P."/>
            <person name="Guerrero-Gonzalez M.L."/>
            <person name="Marino-Ramirez L."/>
            <person name="Landsman D."/>
            <person name="Rodriguez-Kessler M."/>
            <person name="Delgado-Sanchez P."/>
        </authorList>
    </citation>
    <scope>NUCLEOTIDE SEQUENCE</scope>
    <source>
        <tissue evidence="1">Cladode</tissue>
    </source>
</reference>
<organism evidence="1">
    <name type="scientific">Opuntia streptacantha</name>
    <name type="common">Prickly pear cactus</name>
    <name type="synonym">Opuntia cardona</name>
    <dbReference type="NCBI Taxonomy" id="393608"/>
    <lineage>
        <taxon>Eukaryota</taxon>
        <taxon>Viridiplantae</taxon>
        <taxon>Streptophyta</taxon>
        <taxon>Embryophyta</taxon>
        <taxon>Tracheophyta</taxon>
        <taxon>Spermatophyta</taxon>
        <taxon>Magnoliopsida</taxon>
        <taxon>eudicotyledons</taxon>
        <taxon>Gunneridae</taxon>
        <taxon>Pentapetalae</taxon>
        <taxon>Caryophyllales</taxon>
        <taxon>Cactineae</taxon>
        <taxon>Cactaceae</taxon>
        <taxon>Opuntioideae</taxon>
        <taxon>Opuntia</taxon>
    </lineage>
</organism>
<sequence>MHCLIQMNKYRPCKISPNEGYLKKLSCTPAPIMLSASCKFGLSTWEKSFARRSWSSSQSSLIHRKACPLARHKEQAVPLGKEYFEMTRTFLGPSNKTKNELSLR</sequence>
<protein>
    <submittedName>
        <fullName evidence="1">Uncharacterized protein</fullName>
    </submittedName>
</protein>
<dbReference type="AlphaFoldDB" id="A0A7C8ZCU4"/>
<name>A0A7C8ZCU4_OPUST</name>
<reference evidence="1" key="1">
    <citation type="journal article" date="2013" name="J. Plant Res.">
        <title>Effect of fungi and light on seed germination of three Opuntia species from semiarid lands of central Mexico.</title>
        <authorList>
            <person name="Delgado-Sanchez P."/>
            <person name="Jimenez-Bremont J.F."/>
            <person name="Guerrero-Gonzalez Mde L."/>
            <person name="Flores J."/>
        </authorList>
    </citation>
    <scope>NUCLEOTIDE SEQUENCE</scope>
    <source>
        <tissue evidence="1">Cladode</tissue>
    </source>
</reference>
<evidence type="ECO:0000313" key="1">
    <source>
        <dbReference type="EMBL" id="MBA4639677.1"/>
    </source>
</evidence>
<proteinExistence type="predicted"/>